<dbReference type="InterPro" id="IPR011989">
    <property type="entry name" value="ARM-like"/>
</dbReference>
<dbReference type="PANTHER" id="PTHR12658:SF0">
    <property type="entry name" value="TUBULIN-SPECIFIC CHAPERONE D"/>
    <property type="match status" value="1"/>
</dbReference>
<dbReference type="InterPro" id="IPR033162">
    <property type="entry name" value="TBCD"/>
</dbReference>
<dbReference type="EMBL" id="ML170215">
    <property type="protein sequence ID" value="TDL17863.1"/>
    <property type="molecule type" value="Genomic_DNA"/>
</dbReference>
<dbReference type="GO" id="GO:0007021">
    <property type="term" value="P:tubulin complex assembly"/>
    <property type="evidence" value="ECO:0007669"/>
    <property type="project" value="InterPro"/>
</dbReference>
<accession>A0A4Y7PQZ2</accession>
<dbReference type="STRING" id="50990.A0A4Y7PQZ2"/>
<evidence type="ECO:0000256" key="2">
    <source>
        <dbReference type="PROSITE-ProRule" id="PRU00103"/>
    </source>
</evidence>
<dbReference type="VEuPathDB" id="FungiDB:BD410DRAFT_901203"/>
<reference evidence="5 6" key="1">
    <citation type="submission" date="2018-06" db="EMBL/GenBank/DDBJ databases">
        <title>A transcriptomic atlas of mushroom development highlights an independent origin of complex multicellularity.</title>
        <authorList>
            <consortium name="DOE Joint Genome Institute"/>
            <person name="Krizsan K."/>
            <person name="Almasi E."/>
            <person name="Merenyi Z."/>
            <person name="Sahu N."/>
            <person name="Viragh M."/>
            <person name="Koszo T."/>
            <person name="Mondo S."/>
            <person name="Kiss B."/>
            <person name="Balint B."/>
            <person name="Kues U."/>
            <person name="Barry K."/>
            <person name="Hegedus J.C."/>
            <person name="Henrissat B."/>
            <person name="Johnson J."/>
            <person name="Lipzen A."/>
            <person name="Ohm R."/>
            <person name="Nagy I."/>
            <person name="Pangilinan J."/>
            <person name="Yan J."/>
            <person name="Xiong Y."/>
            <person name="Grigoriev I.V."/>
            <person name="Hibbett D.S."/>
            <person name="Nagy L.G."/>
        </authorList>
    </citation>
    <scope>NUCLEOTIDE SEQUENCE [LARGE SCALE GENOMIC DNA]</scope>
    <source>
        <strain evidence="5 6">SZMC22713</strain>
    </source>
</reference>
<dbReference type="Pfam" id="PF12612">
    <property type="entry name" value="TFCD_C"/>
    <property type="match status" value="1"/>
</dbReference>
<dbReference type="PANTHER" id="PTHR12658">
    <property type="entry name" value="BETA-TUBULIN COFACTOR D"/>
    <property type="match status" value="1"/>
</dbReference>
<dbReference type="AlphaFoldDB" id="A0A4Y7PQZ2"/>
<evidence type="ECO:0000256" key="1">
    <source>
        <dbReference type="ARBA" id="ARBA00023186"/>
    </source>
</evidence>
<proteinExistence type="predicted"/>
<dbReference type="GO" id="GO:0048487">
    <property type="term" value="F:beta-tubulin binding"/>
    <property type="evidence" value="ECO:0007669"/>
    <property type="project" value="InterPro"/>
</dbReference>
<gene>
    <name evidence="5" type="ORF">BD410DRAFT_901203</name>
</gene>
<evidence type="ECO:0000313" key="5">
    <source>
        <dbReference type="EMBL" id="TDL17863.1"/>
    </source>
</evidence>
<feature type="repeat" description="HEAT" evidence="2">
    <location>
        <begin position="344"/>
        <end position="381"/>
    </location>
</feature>
<dbReference type="GO" id="GO:0005096">
    <property type="term" value="F:GTPase activator activity"/>
    <property type="evidence" value="ECO:0007669"/>
    <property type="project" value="InterPro"/>
</dbReference>
<dbReference type="Pfam" id="PF25767">
    <property type="entry name" value="ARM_TBCD_2nd"/>
    <property type="match status" value="1"/>
</dbReference>
<dbReference type="InterPro" id="IPR022577">
    <property type="entry name" value="TBCD_C"/>
</dbReference>
<dbReference type="SUPFAM" id="SSF48371">
    <property type="entry name" value="ARM repeat"/>
    <property type="match status" value="1"/>
</dbReference>
<evidence type="ECO:0000259" key="4">
    <source>
        <dbReference type="Pfam" id="PF25767"/>
    </source>
</evidence>
<evidence type="ECO:0000259" key="3">
    <source>
        <dbReference type="Pfam" id="PF12612"/>
    </source>
</evidence>
<dbReference type="Pfam" id="PF23579">
    <property type="entry name" value="ARM_TBCD"/>
    <property type="match status" value="1"/>
</dbReference>
<dbReference type="Gene3D" id="1.25.10.10">
    <property type="entry name" value="Leucine-rich Repeat Variant"/>
    <property type="match status" value="2"/>
</dbReference>
<feature type="domain" description="Tubulin-folding cofactor D ARM repeats" evidence="4">
    <location>
        <begin position="322"/>
        <end position="523"/>
    </location>
</feature>
<keyword evidence="6" id="KW-1185">Reference proteome</keyword>
<name>A0A4Y7PQZ2_9AGAM</name>
<protein>
    <submittedName>
        <fullName evidence="5">ARM repeat-containing protein</fullName>
    </submittedName>
</protein>
<dbReference type="InterPro" id="IPR058033">
    <property type="entry name" value="ARM_TBCD_2nd"/>
</dbReference>
<dbReference type="InterPro" id="IPR016024">
    <property type="entry name" value="ARM-type_fold"/>
</dbReference>
<dbReference type="GO" id="GO:0000226">
    <property type="term" value="P:microtubule cytoskeleton organization"/>
    <property type="evidence" value="ECO:0007669"/>
    <property type="project" value="TreeGrafter"/>
</dbReference>
<dbReference type="PROSITE" id="PS50077">
    <property type="entry name" value="HEAT_REPEAT"/>
    <property type="match status" value="1"/>
</dbReference>
<evidence type="ECO:0000313" key="6">
    <source>
        <dbReference type="Proteomes" id="UP000294933"/>
    </source>
</evidence>
<organism evidence="5 6">
    <name type="scientific">Rickenella mellea</name>
    <dbReference type="NCBI Taxonomy" id="50990"/>
    <lineage>
        <taxon>Eukaryota</taxon>
        <taxon>Fungi</taxon>
        <taxon>Dikarya</taxon>
        <taxon>Basidiomycota</taxon>
        <taxon>Agaricomycotina</taxon>
        <taxon>Agaricomycetes</taxon>
        <taxon>Hymenochaetales</taxon>
        <taxon>Rickenellaceae</taxon>
        <taxon>Rickenella</taxon>
    </lineage>
</organism>
<dbReference type="Proteomes" id="UP000294933">
    <property type="component" value="Unassembled WGS sequence"/>
</dbReference>
<dbReference type="InterPro" id="IPR021133">
    <property type="entry name" value="HEAT_type_2"/>
</dbReference>
<dbReference type="GO" id="GO:0007023">
    <property type="term" value="P:post-chaperonin tubulin folding pathway"/>
    <property type="evidence" value="ECO:0007669"/>
    <property type="project" value="InterPro"/>
</dbReference>
<dbReference type="OrthoDB" id="1735853at2759"/>
<feature type="domain" description="Tubulin-folding cofactor D C-terminal" evidence="3">
    <location>
        <begin position="869"/>
        <end position="1065"/>
    </location>
</feature>
<sequence length="1156" mass="129384">MEDVDDDGTLFTSFSRYEEFSEILQSLLTVDLSSDPSSEDDRCEDLKFRKLGEILDQYQEQPYLLDPYLEQLVIPVAQALKGHAKDFVTGQSTAYSSNRLNRLALLMYSYIKFRGYKSITRYLPHEVSDLSIALGYMLSPQSPVQNPTQWAMRYIVLLWLSLICRLPFDLAQFDDDGSIGKTALDLELVAKSNLAKSGLEREGAALMLSRLYMRQDTGTLFSDFLTDCGGIFDASSDVFVCIGALQVLAEVTKSGPLELIQLSLPRIRTIVASLETLTLLQSNSMIRKLRSKINSRIATRLLPATRISFAQKGPSLASFGSQNDVEDLHRQDDDFEVPTDVEEIIEELFEAIQDKDTIVRWSAAKGLARISERLPRSFSDQVLDNILSLFSIHSVEDDKQFEVPPIAEGTWHGTCLACAEMARRGLVSESHFPDLVRWLSKALFFDVRKGAHSIGSSVRDAAAYVLWSLARTQTVRAFAPYANALAQCLIRVTVYDREIHIRRAASAAFQENVGRMGLFPHGIDVLAKTDFFAVSNRRNAFMNAAVDVARHGEYRPFLISHLLATTLRHWDVNMRILGAQSLRALCEHDLEMLGPSVATRAADLLKSLDTVDVHGGLLALTQLAMAFQTSPSHEEHRRQAFTYLALIPSTTILSPRNVLITEAACKLIAESISPKEIELNEASSVPHWKTIIDEGLKSRNTTVQEAAATALASTSRLVDCSQVVQRLIRTFKSTTMQQSLAHVLGLLDYTSFNHDREEAVRRLLDGVDEASPSKFNNIEARRNAFLSLAQLINTVVPALSNYISPVIMQDILDALERGLEDYTTNERGDVGSWVRMACIESLSKICQLLISGASSLPNFEEYLPPERYHRIIAGILKQGVERLDNVRQQAGSHFEQLLGLKLPKTSNAERWSVHAEEFFNANFIGDHDGAGWQNGDWLFPRAVQILNVQHYRRPVLHGLVLSVGSKTGSTQRPVCKNIAQYGQNLDVMNADADYDLRRLTLDLLQLGTRNLTANNIVVPVLQTLNILLEADTLVKLSERADCNELMKDVLKLAGRNIDGLKNIQRIAESMKVVVNMIPIASMRNKAITLIEKFLIHRFPKIRSDTAEFLYLVLQTKEVGFETDDVEEILLETEWSSQDIANLKLSAEKVVSVLPRN</sequence>
<keyword evidence="1" id="KW-0143">Chaperone</keyword>